<comment type="caution">
    <text evidence="2">The sequence shown here is derived from an EMBL/GenBank/DDBJ whole genome shotgun (WGS) entry which is preliminary data.</text>
</comment>
<dbReference type="EMBL" id="JAVDYG010000001">
    <property type="protein sequence ID" value="MDR7363849.1"/>
    <property type="molecule type" value="Genomic_DNA"/>
</dbReference>
<protein>
    <submittedName>
        <fullName evidence="2">Uncharacterized protein</fullName>
    </submittedName>
</protein>
<proteinExistence type="predicted"/>
<evidence type="ECO:0000313" key="3">
    <source>
        <dbReference type="Proteomes" id="UP001183648"/>
    </source>
</evidence>
<dbReference type="RefSeq" id="WP_310304726.1">
    <property type="nucleotide sequence ID" value="NZ_BAAAPS010000005.1"/>
</dbReference>
<feature type="signal peptide" evidence="1">
    <location>
        <begin position="1"/>
        <end position="30"/>
    </location>
</feature>
<accession>A0ABU2BZQ0</accession>
<evidence type="ECO:0000256" key="1">
    <source>
        <dbReference type="SAM" id="SignalP"/>
    </source>
</evidence>
<keyword evidence="3" id="KW-1185">Reference proteome</keyword>
<sequence length="142" mass="14239">MRITTTTRRTATVVATAGAALALAAGAASAHDCFVPMQSLNAPVSANWEAINAEQIAGFGFGYEAPCAGASKAGYAALKAAGLPVGVKIYVGSNAAGEMTIGGHSANPNLADGKGLDNFEAGSELPFQIAGVWYDAASHHVC</sequence>
<name>A0ABU2BZQ0_9ACTN</name>
<dbReference type="Proteomes" id="UP001183648">
    <property type="component" value="Unassembled WGS sequence"/>
</dbReference>
<keyword evidence="1" id="KW-0732">Signal</keyword>
<evidence type="ECO:0000313" key="2">
    <source>
        <dbReference type="EMBL" id="MDR7363849.1"/>
    </source>
</evidence>
<gene>
    <name evidence="2" type="ORF">J2S63_003402</name>
</gene>
<feature type="chain" id="PRO_5046314661" evidence="1">
    <location>
        <begin position="31"/>
        <end position="142"/>
    </location>
</feature>
<organism evidence="2 3">
    <name type="scientific">Nocardioides marmoribigeumensis</name>
    <dbReference type="NCBI Taxonomy" id="433649"/>
    <lineage>
        <taxon>Bacteria</taxon>
        <taxon>Bacillati</taxon>
        <taxon>Actinomycetota</taxon>
        <taxon>Actinomycetes</taxon>
        <taxon>Propionibacteriales</taxon>
        <taxon>Nocardioidaceae</taxon>
        <taxon>Nocardioides</taxon>
    </lineage>
</organism>
<reference evidence="2 3" key="1">
    <citation type="submission" date="2023-07" db="EMBL/GenBank/DDBJ databases">
        <title>Sequencing the genomes of 1000 actinobacteria strains.</title>
        <authorList>
            <person name="Klenk H.-P."/>
        </authorList>
    </citation>
    <scope>NUCLEOTIDE SEQUENCE [LARGE SCALE GENOMIC DNA]</scope>
    <source>
        <strain evidence="2 3">DSM 19426</strain>
    </source>
</reference>